<name>A0A2D2B420_9CAUL</name>
<dbReference type="AlphaFoldDB" id="A0A2D2B420"/>
<evidence type="ECO:0000313" key="1">
    <source>
        <dbReference type="EMBL" id="ATQ45010.1"/>
    </source>
</evidence>
<sequence length="48" mass="5719">MPRFVRRAELRRIVPLADTTIYDLEGKGQFPRRFSLTPRCVVWDLNEV</sequence>
<proteinExistence type="predicted"/>
<protein>
    <recommendedName>
        <fullName evidence="3">AlpA family phage regulatory protein</fullName>
    </recommendedName>
</protein>
<dbReference type="Proteomes" id="UP000228945">
    <property type="component" value="Chromosome"/>
</dbReference>
<dbReference type="Pfam" id="PF05930">
    <property type="entry name" value="Phage_AlpA"/>
    <property type="match status" value="1"/>
</dbReference>
<dbReference type="EMBL" id="CP024201">
    <property type="protein sequence ID" value="ATQ45010.1"/>
    <property type="molecule type" value="Genomic_DNA"/>
</dbReference>
<keyword evidence="2" id="KW-1185">Reference proteome</keyword>
<dbReference type="OrthoDB" id="1525365at2"/>
<dbReference type="InterPro" id="IPR010260">
    <property type="entry name" value="AlpA"/>
</dbReference>
<evidence type="ECO:0000313" key="2">
    <source>
        <dbReference type="Proteomes" id="UP000228945"/>
    </source>
</evidence>
<gene>
    <name evidence="1" type="ORF">CSW64_13610</name>
</gene>
<organism evidence="1 2">
    <name type="scientific">Caulobacter mirabilis</name>
    <dbReference type="NCBI Taxonomy" id="69666"/>
    <lineage>
        <taxon>Bacteria</taxon>
        <taxon>Pseudomonadati</taxon>
        <taxon>Pseudomonadota</taxon>
        <taxon>Alphaproteobacteria</taxon>
        <taxon>Caulobacterales</taxon>
        <taxon>Caulobacteraceae</taxon>
        <taxon>Caulobacter</taxon>
    </lineage>
</organism>
<reference evidence="1 2" key="1">
    <citation type="submission" date="2017-10" db="EMBL/GenBank/DDBJ databases">
        <title>Genome sequence of Caulobacter mirabilis FWC38.</title>
        <authorList>
            <person name="Fiebig A."/>
            <person name="Crosson S."/>
        </authorList>
    </citation>
    <scope>NUCLEOTIDE SEQUENCE [LARGE SCALE GENOMIC DNA]</scope>
    <source>
        <strain evidence="1 2">FWC 38</strain>
    </source>
</reference>
<evidence type="ECO:0008006" key="3">
    <source>
        <dbReference type="Google" id="ProtNLM"/>
    </source>
</evidence>
<dbReference type="KEGG" id="cmb:CSW64_13610"/>
<accession>A0A2D2B420</accession>